<dbReference type="PATRIC" id="fig|1648404.4.peg.805"/>
<dbReference type="InterPro" id="IPR000531">
    <property type="entry name" value="Beta-barrel_TonB"/>
</dbReference>
<name>A0A0H4VA31_9SPHN</name>
<protein>
    <recommendedName>
        <fullName evidence="4">TonB-dependent receptor-like beta-barrel domain-containing protein</fullName>
    </recommendedName>
</protein>
<dbReference type="Gene3D" id="2.40.170.20">
    <property type="entry name" value="TonB-dependent receptor, beta-barrel domain"/>
    <property type="match status" value="1"/>
</dbReference>
<reference evidence="5 6" key="1">
    <citation type="journal article" date="2015" name="Int. J. Syst. Evol. Microbiol.">
        <title>Erythrobacter atlanticus sp. nov., a bacterium from ocean sediment able to degrade polycyclic aromatic hydrocarbons.</title>
        <authorList>
            <person name="Zhuang L."/>
            <person name="Liu Y."/>
            <person name="Wang L."/>
            <person name="Wang W."/>
            <person name="Shao Z."/>
        </authorList>
    </citation>
    <scope>NUCLEOTIDE SEQUENCE [LARGE SCALE GENOMIC DNA]</scope>
    <source>
        <strain evidence="6">s21-N3</strain>
    </source>
</reference>
<dbReference type="PANTHER" id="PTHR40980:SF3">
    <property type="entry name" value="TONB-DEPENDENT RECEPTOR-LIKE BETA-BARREL DOMAIN-CONTAINING PROTEIN"/>
    <property type="match status" value="1"/>
</dbReference>
<dbReference type="PANTHER" id="PTHR40980">
    <property type="entry name" value="PLUG DOMAIN-CONTAINING PROTEIN"/>
    <property type="match status" value="1"/>
</dbReference>
<proteinExistence type="predicted"/>
<evidence type="ECO:0000313" key="5">
    <source>
        <dbReference type="EMBL" id="AKQ41350.1"/>
    </source>
</evidence>
<organism evidence="5 6">
    <name type="scientific">Aurantiacibacter atlanticus</name>
    <dbReference type="NCBI Taxonomy" id="1648404"/>
    <lineage>
        <taxon>Bacteria</taxon>
        <taxon>Pseudomonadati</taxon>
        <taxon>Pseudomonadota</taxon>
        <taxon>Alphaproteobacteria</taxon>
        <taxon>Sphingomonadales</taxon>
        <taxon>Erythrobacteraceae</taxon>
        <taxon>Aurantiacibacter</taxon>
    </lineage>
</organism>
<evidence type="ECO:0000256" key="1">
    <source>
        <dbReference type="ARBA" id="ARBA00004442"/>
    </source>
</evidence>
<comment type="subcellular location">
    <subcellularLocation>
        <location evidence="1">Cell outer membrane</location>
    </subcellularLocation>
</comment>
<dbReference type="Pfam" id="PF00593">
    <property type="entry name" value="TonB_dep_Rec_b-barrel"/>
    <property type="match status" value="1"/>
</dbReference>
<reference evidence="6" key="2">
    <citation type="submission" date="2015-04" db="EMBL/GenBank/DDBJ databases">
        <title>The complete genome sequence of Erythrobacter sp. s21-N3.</title>
        <authorList>
            <person name="Zhuang L."/>
            <person name="Liu Y."/>
            <person name="Shao Z."/>
        </authorList>
    </citation>
    <scope>NUCLEOTIDE SEQUENCE [LARGE SCALE GENOMIC DNA]</scope>
    <source>
        <strain evidence="6">s21-N3</strain>
    </source>
</reference>
<dbReference type="GO" id="GO:0009279">
    <property type="term" value="C:cell outer membrane"/>
    <property type="evidence" value="ECO:0007669"/>
    <property type="project" value="UniProtKB-SubCell"/>
</dbReference>
<keyword evidence="6" id="KW-1185">Reference proteome</keyword>
<dbReference type="EMBL" id="CP011310">
    <property type="protein sequence ID" value="AKQ41350.1"/>
    <property type="molecule type" value="Genomic_DNA"/>
</dbReference>
<evidence type="ECO:0000256" key="3">
    <source>
        <dbReference type="ARBA" id="ARBA00023237"/>
    </source>
</evidence>
<evidence type="ECO:0000256" key="2">
    <source>
        <dbReference type="ARBA" id="ARBA00023136"/>
    </source>
</evidence>
<feature type="domain" description="TonB-dependent receptor-like beta-barrel" evidence="4">
    <location>
        <begin position="27"/>
        <end position="263"/>
    </location>
</feature>
<dbReference type="Proteomes" id="UP000059113">
    <property type="component" value="Chromosome"/>
</dbReference>
<evidence type="ECO:0000313" key="6">
    <source>
        <dbReference type="Proteomes" id="UP000059113"/>
    </source>
</evidence>
<dbReference type="AlphaFoldDB" id="A0A0H4VA31"/>
<accession>A0A0H4VA31</accession>
<evidence type="ECO:0000259" key="4">
    <source>
        <dbReference type="Pfam" id="PF00593"/>
    </source>
</evidence>
<dbReference type="OrthoDB" id="5476657at2"/>
<sequence>MAEFAPEILGRVAVYRALSRPDPSNLGYGRSFSSVDEDEEFPTVEEALGLVTANGDPFTDPLLSWNFDASVEWYPNADTIVAVGGYCKSFNGGFDTIVRNETFIVDGMEIEAPVSTINTSSDTSTIYGLEVSVALRLSYLPQPLDGLGLKIGYNYANSDFEFEDDTLAATTSVLNNETIVQNSGLIPSADIFGLSKHVLSAQVYYQIGKLNLQGVYKYRSRYFQQFVSTPGRVRYVDDTGVFEARISYDITDNIAVRLEGINLFNEPRVNYRGATDDFGAIQVYGSRYFAGIRFKF</sequence>
<keyword evidence="2" id="KW-0472">Membrane</keyword>
<keyword evidence="3" id="KW-0998">Cell outer membrane</keyword>
<gene>
    <name evidence="5" type="ORF">CP97_03825</name>
</gene>
<dbReference type="STRING" id="1648404.CP97_03825"/>
<dbReference type="InterPro" id="IPR036942">
    <property type="entry name" value="Beta-barrel_TonB_sf"/>
</dbReference>
<dbReference type="SUPFAM" id="SSF56935">
    <property type="entry name" value="Porins"/>
    <property type="match status" value="1"/>
</dbReference>
<dbReference type="KEGG" id="ery:CP97_03825"/>